<keyword evidence="11" id="KW-1185">Reference proteome</keyword>
<dbReference type="InterPro" id="IPR008969">
    <property type="entry name" value="CarboxyPept-like_regulatory"/>
</dbReference>
<evidence type="ECO:0000259" key="8">
    <source>
        <dbReference type="Pfam" id="PF01951"/>
    </source>
</evidence>
<dbReference type="EMBL" id="QFFJ01000001">
    <property type="protein sequence ID" value="RBL91052.1"/>
    <property type="molecule type" value="Genomic_DNA"/>
</dbReference>
<evidence type="ECO:0008006" key="12">
    <source>
        <dbReference type="Google" id="ProtNLM"/>
    </source>
</evidence>
<evidence type="ECO:0000256" key="3">
    <source>
        <dbReference type="ARBA" id="ARBA00022452"/>
    </source>
</evidence>
<protein>
    <recommendedName>
        <fullName evidence="12">SusC/RagA family TonB-linked outer membrane protein</fullName>
    </recommendedName>
</protein>
<dbReference type="InterPro" id="IPR023997">
    <property type="entry name" value="TonB-dep_OMP_SusC/RagA_CS"/>
</dbReference>
<dbReference type="Pfam" id="PF01951">
    <property type="entry name" value="Archease"/>
    <property type="match status" value="1"/>
</dbReference>
<evidence type="ECO:0000256" key="2">
    <source>
        <dbReference type="ARBA" id="ARBA00022448"/>
    </source>
</evidence>
<gene>
    <name evidence="10" type="ORF">DF182_00055</name>
</gene>
<feature type="domain" description="TonB-dependent receptor plug" evidence="9">
    <location>
        <begin position="231"/>
        <end position="360"/>
    </location>
</feature>
<keyword evidence="5 7" id="KW-0472">Membrane</keyword>
<dbReference type="SUPFAM" id="SSF49464">
    <property type="entry name" value="Carboxypeptidase regulatory domain-like"/>
    <property type="match status" value="1"/>
</dbReference>
<evidence type="ECO:0000259" key="9">
    <source>
        <dbReference type="Pfam" id="PF07715"/>
    </source>
</evidence>
<evidence type="ECO:0000256" key="4">
    <source>
        <dbReference type="ARBA" id="ARBA00022692"/>
    </source>
</evidence>
<dbReference type="PROSITE" id="PS52016">
    <property type="entry name" value="TONB_DEPENDENT_REC_3"/>
    <property type="match status" value="1"/>
</dbReference>
<reference evidence="10 11" key="1">
    <citation type="submission" date="2018-05" db="EMBL/GenBank/DDBJ databases">
        <title>Chitinophaga sp. K3CV102501T nov., isolated from isolated from a monsoon evergreen broad-leaved forest soil.</title>
        <authorList>
            <person name="Lv Y."/>
        </authorList>
    </citation>
    <scope>NUCLEOTIDE SEQUENCE [LARGE SCALE GENOMIC DNA]</scope>
    <source>
        <strain evidence="10 11">GDMCC 1.1325</strain>
    </source>
</reference>
<evidence type="ECO:0000256" key="1">
    <source>
        <dbReference type="ARBA" id="ARBA00004571"/>
    </source>
</evidence>
<dbReference type="InterPro" id="IPR036942">
    <property type="entry name" value="Beta-barrel_TonB_sf"/>
</dbReference>
<dbReference type="InterPro" id="IPR039426">
    <property type="entry name" value="TonB-dep_rcpt-like"/>
</dbReference>
<dbReference type="NCBIfam" id="TIGR04056">
    <property type="entry name" value="OMP_RagA_SusC"/>
    <property type="match status" value="1"/>
</dbReference>
<dbReference type="Gene3D" id="2.170.130.10">
    <property type="entry name" value="TonB-dependent receptor, plug domain"/>
    <property type="match status" value="1"/>
</dbReference>
<accession>A0A365XXH7</accession>
<proteinExistence type="inferred from homology"/>
<dbReference type="NCBIfam" id="TIGR04057">
    <property type="entry name" value="SusC_RagA_signa"/>
    <property type="match status" value="1"/>
</dbReference>
<feature type="domain" description="Archease" evidence="8">
    <location>
        <begin position="76"/>
        <end position="172"/>
    </location>
</feature>
<dbReference type="Proteomes" id="UP000253410">
    <property type="component" value="Unassembled WGS sequence"/>
</dbReference>
<dbReference type="Gene3D" id="2.40.170.20">
    <property type="entry name" value="TonB-dependent receptor, beta-barrel domain"/>
    <property type="match status" value="1"/>
</dbReference>
<evidence type="ECO:0000313" key="11">
    <source>
        <dbReference type="Proteomes" id="UP000253410"/>
    </source>
</evidence>
<dbReference type="InterPro" id="IPR023572">
    <property type="entry name" value="Archease_dom"/>
</dbReference>
<dbReference type="SUPFAM" id="SSF56935">
    <property type="entry name" value="Porins"/>
    <property type="match status" value="1"/>
</dbReference>
<dbReference type="InterPro" id="IPR037066">
    <property type="entry name" value="Plug_dom_sf"/>
</dbReference>
<comment type="caution">
    <text evidence="10">The sequence shown here is derived from an EMBL/GenBank/DDBJ whole genome shotgun (WGS) entry which is preliminary data.</text>
</comment>
<dbReference type="OrthoDB" id="9768177at2"/>
<evidence type="ECO:0000313" key="10">
    <source>
        <dbReference type="EMBL" id="RBL91052.1"/>
    </source>
</evidence>
<dbReference type="GO" id="GO:0009279">
    <property type="term" value="C:cell outer membrane"/>
    <property type="evidence" value="ECO:0007669"/>
    <property type="project" value="UniProtKB-SubCell"/>
</dbReference>
<keyword evidence="6 7" id="KW-0998">Cell outer membrane</keyword>
<comment type="subcellular location">
    <subcellularLocation>
        <location evidence="1 7">Cell outer membrane</location>
        <topology evidence="1 7">Multi-pass membrane protein</topology>
    </subcellularLocation>
</comment>
<dbReference type="Pfam" id="PF07715">
    <property type="entry name" value="Plug"/>
    <property type="match status" value="1"/>
</dbReference>
<dbReference type="InterPro" id="IPR012910">
    <property type="entry name" value="Plug_dom"/>
</dbReference>
<organism evidence="10 11">
    <name type="scientific">Chitinophaga flava</name>
    <dbReference type="NCBI Taxonomy" id="2259036"/>
    <lineage>
        <taxon>Bacteria</taxon>
        <taxon>Pseudomonadati</taxon>
        <taxon>Bacteroidota</taxon>
        <taxon>Chitinophagia</taxon>
        <taxon>Chitinophagales</taxon>
        <taxon>Chitinophagaceae</taxon>
        <taxon>Chitinophaga</taxon>
    </lineage>
</organism>
<keyword evidence="2 7" id="KW-0813">Transport</keyword>
<keyword evidence="4 7" id="KW-0812">Transmembrane</keyword>
<dbReference type="AlphaFoldDB" id="A0A365XXH7"/>
<evidence type="ECO:0000256" key="5">
    <source>
        <dbReference type="ARBA" id="ARBA00023136"/>
    </source>
</evidence>
<dbReference type="InterPro" id="IPR023996">
    <property type="entry name" value="TonB-dep_OMP_SusC/RagA"/>
</dbReference>
<evidence type="ECO:0000256" key="7">
    <source>
        <dbReference type="PROSITE-ProRule" id="PRU01360"/>
    </source>
</evidence>
<dbReference type="RefSeq" id="WP_113613652.1">
    <property type="nucleotide sequence ID" value="NZ_QFFJ01000001.1"/>
</dbReference>
<name>A0A365XXH7_9BACT</name>
<evidence type="ECO:0000256" key="6">
    <source>
        <dbReference type="ARBA" id="ARBA00023237"/>
    </source>
</evidence>
<comment type="similarity">
    <text evidence="7">Belongs to the TonB-dependent receptor family.</text>
</comment>
<sequence length="1220" mass="136346">MRKLTTLSFLRKDVKRFVLYGPLLLLLLLLQTGSGLYAQDNAGNEILSRKISYEASHTPLSKVLKDIREKTKVRFTYNTEVINRQPAVTVKAENVSLETLLKQVLANTDLIFSVAMEGVVIYETDKKQAKQKQGVIVWGRVTDQTDHPLAGVSIKGLTSKDMTVTESDGAFMLIVPTNEQIGFSRVGMKSFVYNAGTANKGPQAFKMDSVVQVIQEVVVNGYQKIDPRLFTGSVTKLSAAEVLQAGQPSIDKMLQGKVPGLMVLNTSGGVNAKPTLRIRGTATLLGNASPLWVVDGMIRPEPVDISNALLNNLVGSTSPSNYELIGNAISGLNPYDIESLTFLKDAAATAIYGTRAANGVIVVTTKRGKAGPMQVSYNSSYTFQQRPSYNNLNLMNSKERIELSNQLLKDGVVFQDNLSGFPETVSYEGLYRSLYKKDITEAQFRDKVAQMQTRNTDWFKLLFRNQFSMNQSLSMSGGVGKTVYYASFNYADNKGAAKLDGNKLYGVNLDIRTQIGKRLNIDLSVMSNYTTRTGYYNGISPLAYAMQTSRALSADDYYPIAAGRPLLYQYMDNMEEIRPYLNPPLVFNFQNEINHTSNTTTEHTTSANLQLDYNIGKGFTFRNQSSAFISGADGLTGYDQMSFQAASERGWNWGWTPPDDLNKASTLPAGGMANTFYQRSLILNTKNSIDYSNRFFNDRDQFNFTIGNEINSVKREGTLSTQAGYFPERGKTFFPSDLSRKKNNYNITDGRENSVGLYSTIGYSLMGRYTVYGTIRMDGSNRFGQYSNSKFLPNYDISARWDVSSESWFPTNVISGLMIRSSYGTQGNVVTAIGPNLVAGYMVNSGVFNPRTQLPYLHIKSLPYPDLRWEKTYHWDIGADMGLFNNRARIGFDYYSKRSVDVLDNVEIPYEYGMNTMYRNNGSIYNKGFELTLNVTPVRTKNSELNLSFNTSKQFNQLSDDVNQGNFYSLFDGNGHLRGRPISGFYSYQFKGLNHDNGLPLFDKLDQKVKTSNPDDILVYSGQMQPKLTFGFTPSFRYRSFAARATFVVSLGSTKRLNSPFVLTRFDSGVPAPFANTPRTYFDRWRQPGDELKTNIPSVVDNPPRDQWVHVPFYSRSSLLSNYGNDITISPMEAYTLSDIRTVSNDYIRCTSLSLMYTVPPPVLRGTGIKGLNASLTIANLFKIANRRLNGQDPEISDFHSAYGTLPMTRSYTLGLSASF</sequence>
<keyword evidence="3 7" id="KW-1134">Transmembrane beta strand</keyword>